<evidence type="ECO:0000259" key="1">
    <source>
        <dbReference type="Pfam" id="PF01425"/>
    </source>
</evidence>
<reference evidence="2" key="2">
    <citation type="submission" date="2020-09" db="EMBL/GenBank/DDBJ databases">
        <authorList>
            <person name="Sun Q."/>
            <person name="Ohkuma M."/>
        </authorList>
    </citation>
    <scope>NUCLEOTIDE SEQUENCE</scope>
    <source>
        <strain evidence="2">JCM 18487</strain>
    </source>
</reference>
<dbReference type="PANTHER" id="PTHR46310">
    <property type="entry name" value="AMIDASE 1"/>
    <property type="match status" value="1"/>
</dbReference>
<organism evidence="2 3">
    <name type="scientific">Alicyclobacillus cellulosilyticus</name>
    <dbReference type="NCBI Taxonomy" id="1003997"/>
    <lineage>
        <taxon>Bacteria</taxon>
        <taxon>Bacillati</taxon>
        <taxon>Bacillota</taxon>
        <taxon>Bacilli</taxon>
        <taxon>Bacillales</taxon>
        <taxon>Alicyclobacillaceae</taxon>
        <taxon>Alicyclobacillus</taxon>
    </lineage>
</organism>
<dbReference type="Proteomes" id="UP000637695">
    <property type="component" value="Unassembled WGS sequence"/>
</dbReference>
<dbReference type="PANTHER" id="PTHR46310:SF7">
    <property type="entry name" value="AMIDASE 1"/>
    <property type="match status" value="1"/>
</dbReference>
<proteinExistence type="predicted"/>
<sequence>MEAKRFTRCIVPVDILHLAEPSVLDPFLEALARLQSDFDVIRFETVAPEGLAVWKWAFRVLQGREIWKTHGAWIEAVHPTFGPGIAERFAWTRKLTEEEERLARRLRASAIRRLKALLDENTVLFMPTAPGGAPKVGLDTATLEGWRSKLMQFTCIAGLGGLPEITIPSMVVDGLPVGFSVIAARDQDERMLKWVVKWSERLVLSHPPTGREGGRTN</sequence>
<dbReference type="Gene3D" id="3.90.1300.10">
    <property type="entry name" value="Amidase signature (AS) domain"/>
    <property type="match status" value="1"/>
</dbReference>
<dbReference type="InterPro" id="IPR036928">
    <property type="entry name" value="AS_sf"/>
</dbReference>
<dbReference type="EMBL" id="BMOY01000047">
    <property type="protein sequence ID" value="GGJ12695.1"/>
    <property type="molecule type" value="Genomic_DNA"/>
</dbReference>
<gene>
    <name evidence="2" type="ORF">GCM10010885_22540</name>
</gene>
<keyword evidence="3" id="KW-1185">Reference proteome</keyword>
<dbReference type="AlphaFoldDB" id="A0A917KG93"/>
<comment type="caution">
    <text evidence="2">The sequence shown here is derived from an EMBL/GenBank/DDBJ whole genome shotgun (WGS) entry which is preliminary data.</text>
</comment>
<dbReference type="InterPro" id="IPR023631">
    <property type="entry name" value="Amidase_dom"/>
</dbReference>
<dbReference type="SUPFAM" id="SSF75304">
    <property type="entry name" value="Amidase signature (AS) enzymes"/>
    <property type="match status" value="1"/>
</dbReference>
<accession>A0A917KG93</accession>
<reference evidence="2" key="1">
    <citation type="journal article" date="2014" name="Int. J. Syst. Evol. Microbiol.">
        <title>Complete genome sequence of Corynebacterium casei LMG S-19264T (=DSM 44701T), isolated from a smear-ripened cheese.</title>
        <authorList>
            <consortium name="US DOE Joint Genome Institute (JGI-PGF)"/>
            <person name="Walter F."/>
            <person name="Albersmeier A."/>
            <person name="Kalinowski J."/>
            <person name="Ruckert C."/>
        </authorList>
    </citation>
    <scope>NUCLEOTIDE SEQUENCE</scope>
    <source>
        <strain evidence="2">JCM 18487</strain>
    </source>
</reference>
<evidence type="ECO:0000313" key="3">
    <source>
        <dbReference type="Proteomes" id="UP000637695"/>
    </source>
</evidence>
<feature type="domain" description="Amidase" evidence="1">
    <location>
        <begin position="96"/>
        <end position="192"/>
    </location>
</feature>
<name>A0A917KG93_9BACL</name>
<evidence type="ECO:0000313" key="2">
    <source>
        <dbReference type="EMBL" id="GGJ12695.1"/>
    </source>
</evidence>
<dbReference type="Pfam" id="PF01425">
    <property type="entry name" value="Amidase"/>
    <property type="match status" value="1"/>
</dbReference>
<protein>
    <recommendedName>
        <fullName evidence="1">Amidase domain-containing protein</fullName>
    </recommendedName>
</protein>